<dbReference type="FunFam" id="2.40.10.10:FF:000068">
    <property type="entry name" value="transmembrane protease serine 2"/>
    <property type="match status" value="1"/>
</dbReference>
<keyword evidence="10" id="KW-1185">Reference proteome</keyword>
<dbReference type="SUPFAM" id="SSF50494">
    <property type="entry name" value="Trypsin-like serine proteases"/>
    <property type="match status" value="1"/>
</dbReference>
<dbReference type="SMART" id="SM00020">
    <property type="entry name" value="Tryp_SPc"/>
    <property type="match status" value="1"/>
</dbReference>
<keyword evidence="5" id="KW-1015">Disulfide bond</keyword>
<comment type="caution">
    <text evidence="9">The sequence shown here is derived from an EMBL/GenBank/DDBJ whole genome shotgun (WGS) entry which is preliminary data.</text>
</comment>
<feature type="chain" id="PRO_5035202838" description="Peptidase S1 domain-containing protein" evidence="7">
    <location>
        <begin position="20"/>
        <end position="318"/>
    </location>
</feature>
<evidence type="ECO:0000256" key="4">
    <source>
        <dbReference type="ARBA" id="ARBA00022825"/>
    </source>
</evidence>
<dbReference type="PANTHER" id="PTHR24276:SF91">
    <property type="entry name" value="AT26814P-RELATED"/>
    <property type="match status" value="1"/>
</dbReference>
<evidence type="ECO:0000313" key="10">
    <source>
        <dbReference type="Proteomes" id="UP000789390"/>
    </source>
</evidence>
<evidence type="ECO:0000259" key="8">
    <source>
        <dbReference type="PROSITE" id="PS50240"/>
    </source>
</evidence>
<evidence type="ECO:0000313" key="9">
    <source>
        <dbReference type="EMBL" id="CAH0101335.1"/>
    </source>
</evidence>
<protein>
    <recommendedName>
        <fullName evidence="8">Peptidase S1 domain-containing protein</fullName>
    </recommendedName>
</protein>
<dbReference type="CDD" id="cd00190">
    <property type="entry name" value="Tryp_SPc"/>
    <property type="match status" value="1"/>
</dbReference>
<dbReference type="Gene3D" id="2.40.10.10">
    <property type="entry name" value="Trypsin-like serine proteases"/>
    <property type="match status" value="2"/>
</dbReference>
<gene>
    <name evidence="9" type="ORF">DGAL_LOCUS3665</name>
</gene>
<feature type="signal peptide" evidence="7">
    <location>
        <begin position="1"/>
        <end position="19"/>
    </location>
</feature>
<dbReference type="EMBL" id="CAKKLH010000057">
    <property type="protein sequence ID" value="CAH0101335.1"/>
    <property type="molecule type" value="Genomic_DNA"/>
</dbReference>
<dbReference type="FunFam" id="2.40.10.10:FF:000219">
    <property type="entry name" value="Uncharacterized protein"/>
    <property type="match status" value="1"/>
</dbReference>
<keyword evidence="4 6" id="KW-0720">Serine protease</keyword>
<dbReference type="InterPro" id="IPR050430">
    <property type="entry name" value="Peptidase_S1"/>
</dbReference>
<dbReference type="PROSITE" id="PS50240">
    <property type="entry name" value="TRYPSIN_DOM"/>
    <property type="match status" value="1"/>
</dbReference>
<keyword evidence="7" id="KW-0732">Signal</keyword>
<dbReference type="PANTHER" id="PTHR24276">
    <property type="entry name" value="POLYSERASE-RELATED"/>
    <property type="match status" value="1"/>
</dbReference>
<evidence type="ECO:0000256" key="5">
    <source>
        <dbReference type="ARBA" id="ARBA00023157"/>
    </source>
</evidence>
<feature type="domain" description="Peptidase S1" evidence="8">
    <location>
        <begin position="39"/>
        <end position="315"/>
    </location>
</feature>
<dbReference type="InterPro" id="IPR009003">
    <property type="entry name" value="Peptidase_S1_PA"/>
</dbReference>
<sequence>MHFTLSIVVLICLVGFAHSKSYTPFNPNDKGSNVPTISIVGGTAAAEGELPFVTVLRLGGYLCGGSLIGPSHVLTAAHCLTAFTQVNVTQFFVLINTLSVNGGGPNYVLRGVKKFIIHESYNIKPKDNDVALLVLSSPVAANSRFLQLPTDPAVATTLKPAATTTGKPMSTTKSPTACSCTCPTIKPSVVNGKTTKQPAALKAFSTYTNVTAIIAGWGTTSSGGSISTTLLKANVTILDNSICSRQYGTTFIGADMLCAAAPGTDTCQGDSGGPVIVNGVVVGITSFGRGCADPNFAGVYTRVSTYVNWIQTTQANNP</sequence>
<dbReference type="PROSITE" id="PS00135">
    <property type="entry name" value="TRYPSIN_SER"/>
    <property type="match status" value="1"/>
</dbReference>
<dbReference type="InterPro" id="IPR018114">
    <property type="entry name" value="TRYPSIN_HIS"/>
</dbReference>
<dbReference type="InterPro" id="IPR001314">
    <property type="entry name" value="Peptidase_S1A"/>
</dbReference>
<dbReference type="AlphaFoldDB" id="A0A8J2REL6"/>
<accession>A0A8J2REL6</accession>
<evidence type="ECO:0000256" key="7">
    <source>
        <dbReference type="SAM" id="SignalP"/>
    </source>
</evidence>
<evidence type="ECO:0000256" key="6">
    <source>
        <dbReference type="RuleBase" id="RU363034"/>
    </source>
</evidence>
<dbReference type="OrthoDB" id="6370909at2759"/>
<dbReference type="PRINTS" id="PR00722">
    <property type="entry name" value="CHYMOTRYPSIN"/>
</dbReference>
<reference evidence="9" key="1">
    <citation type="submission" date="2021-11" db="EMBL/GenBank/DDBJ databases">
        <authorList>
            <person name="Schell T."/>
        </authorList>
    </citation>
    <scope>NUCLEOTIDE SEQUENCE</scope>
    <source>
        <strain evidence="9">M5</strain>
    </source>
</reference>
<proteinExistence type="inferred from homology"/>
<evidence type="ECO:0000256" key="2">
    <source>
        <dbReference type="ARBA" id="ARBA00022670"/>
    </source>
</evidence>
<dbReference type="InterPro" id="IPR043504">
    <property type="entry name" value="Peptidase_S1_PA_chymotrypsin"/>
</dbReference>
<organism evidence="9 10">
    <name type="scientific">Daphnia galeata</name>
    <dbReference type="NCBI Taxonomy" id="27404"/>
    <lineage>
        <taxon>Eukaryota</taxon>
        <taxon>Metazoa</taxon>
        <taxon>Ecdysozoa</taxon>
        <taxon>Arthropoda</taxon>
        <taxon>Crustacea</taxon>
        <taxon>Branchiopoda</taxon>
        <taxon>Diplostraca</taxon>
        <taxon>Cladocera</taxon>
        <taxon>Anomopoda</taxon>
        <taxon>Daphniidae</taxon>
        <taxon>Daphnia</taxon>
    </lineage>
</organism>
<evidence type="ECO:0000256" key="1">
    <source>
        <dbReference type="ARBA" id="ARBA00007664"/>
    </source>
</evidence>
<dbReference type="InterPro" id="IPR001254">
    <property type="entry name" value="Trypsin_dom"/>
</dbReference>
<name>A0A8J2REL6_9CRUS</name>
<dbReference type="InterPro" id="IPR033116">
    <property type="entry name" value="TRYPSIN_SER"/>
</dbReference>
<keyword evidence="2 6" id="KW-0645">Protease</keyword>
<dbReference type="GO" id="GO:0006508">
    <property type="term" value="P:proteolysis"/>
    <property type="evidence" value="ECO:0007669"/>
    <property type="project" value="UniProtKB-KW"/>
</dbReference>
<dbReference type="GO" id="GO:0004252">
    <property type="term" value="F:serine-type endopeptidase activity"/>
    <property type="evidence" value="ECO:0007669"/>
    <property type="project" value="InterPro"/>
</dbReference>
<dbReference type="Pfam" id="PF00089">
    <property type="entry name" value="Trypsin"/>
    <property type="match status" value="2"/>
</dbReference>
<dbReference type="Proteomes" id="UP000789390">
    <property type="component" value="Unassembled WGS sequence"/>
</dbReference>
<dbReference type="PROSITE" id="PS00134">
    <property type="entry name" value="TRYPSIN_HIS"/>
    <property type="match status" value="1"/>
</dbReference>
<comment type="similarity">
    <text evidence="1">Belongs to the peptidase S1 family.</text>
</comment>
<evidence type="ECO:0000256" key="3">
    <source>
        <dbReference type="ARBA" id="ARBA00022801"/>
    </source>
</evidence>
<keyword evidence="3 6" id="KW-0378">Hydrolase</keyword>